<proteinExistence type="predicted"/>
<feature type="compositionally biased region" description="Low complexity" evidence="1">
    <location>
        <begin position="637"/>
        <end position="646"/>
    </location>
</feature>
<accession>A0A9K3L8U9</accession>
<evidence type="ECO:0000256" key="1">
    <source>
        <dbReference type="SAM" id="MobiDB-lite"/>
    </source>
</evidence>
<organism evidence="2 3">
    <name type="scientific">Nitzschia inconspicua</name>
    <dbReference type="NCBI Taxonomy" id="303405"/>
    <lineage>
        <taxon>Eukaryota</taxon>
        <taxon>Sar</taxon>
        <taxon>Stramenopiles</taxon>
        <taxon>Ochrophyta</taxon>
        <taxon>Bacillariophyta</taxon>
        <taxon>Bacillariophyceae</taxon>
        <taxon>Bacillariophycidae</taxon>
        <taxon>Bacillariales</taxon>
        <taxon>Bacillariaceae</taxon>
        <taxon>Nitzschia</taxon>
    </lineage>
</organism>
<evidence type="ECO:0000313" key="2">
    <source>
        <dbReference type="EMBL" id="KAG7357787.1"/>
    </source>
</evidence>
<feature type="compositionally biased region" description="Pro residues" evidence="1">
    <location>
        <begin position="660"/>
        <end position="674"/>
    </location>
</feature>
<dbReference type="Pfam" id="PF03382">
    <property type="entry name" value="DUF285"/>
    <property type="match status" value="1"/>
</dbReference>
<protein>
    <submittedName>
        <fullName evidence="2">Fibronectin domain containing protein</fullName>
    </submittedName>
</protein>
<feature type="region of interest" description="Disordered" evidence="1">
    <location>
        <begin position="502"/>
        <end position="677"/>
    </location>
</feature>
<dbReference type="InterPro" id="IPR005046">
    <property type="entry name" value="DUF285"/>
</dbReference>
<dbReference type="NCBIfam" id="TIGR02167">
    <property type="entry name" value="Liste_lipo_26"/>
    <property type="match status" value="2"/>
</dbReference>
<sequence>MSGPYDDPVLEQQVLEQQDDGVLLLYALSFLDVATLLQKQVVSNRWKELCNKAISAKCKGNRPKALQSNQELRRAVVKYCSYKATYMEEIACTYGFPIGTWDVSKVTDFSMAFYDLKFNEPINDWNTSNATTMASMFCGATIFNQNIGSWDVSKVTDMSCMFKGARHFDECIGSWNVRNVIDMHDMFHYADSFNQDIDSWNVSNVRDMSRMFQYTSKFDRYIGSWNVSNVTNMSRMFRYATAFNQCIGTWDTSQVTDMSSMFHGAFAFDQAIGCWDVSLVRTMEKMFYRAKSFNQDIGSWDVSNVLYMNCMFAGAHAFNQHIGAWDISSLITMKEMFKCAKSFKQDMSSWNVTSVVSYTRAFISVPLMEQSLLPAVWTEDEFNLFDVGLGSSFPMDVCHWETPAILESDAVFEEQLQMLVLGQQIIAMTETLSIQEREFTEHVERKLAENEQTLKADMEEFLALVDDFIALHVSLKEQDQVTTDHTIPQECPTFMLARSMSMPAASQDDDVPSQTPPELTTPTPTTASLRTTTWAEVVATGSISALPPTPPPSNTEPTQRAAVPTPPTASLPTSWAEVVATENTSTLPPTPPPSNTEPTQRAAVPTPPTASRTTSWAEVVATGSISARPPTPPPSSTEPTHSTTWTEAMATGSTLALQPLPSPPSNNEPTPPSTTEPTERIAVLEAEIQVLTEKLAAQDKSHKDIDALLLKQMTEQRIAHQACKQKMNEMIRQMQLQLQPHPDSTLPLSLSPSPAPPISDDEEWNVDHSSSG</sequence>
<feature type="region of interest" description="Disordered" evidence="1">
    <location>
        <begin position="734"/>
        <end position="772"/>
    </location>
</feature>
<dbReference type="Proteomes" id="UP000693970">
    <property type="component" value="Unassembled WGS sequence"/>
</dbReference>
<dbReference type="AlphaFoldDB" id="A0A9K3L8U9"/>
<gene>
    <name evidence="2" type="ORF">IV203_014374</name>
</gene>
<feature type="compositionally biased region" description="Low complexity" evidence="1">
    <location>
        <begin position="740"/>
        <end position="752"/>
    </location>
</feature>
<comment type="caution">
    <text evidence="2">The sequence shown here is derived from an EMBL/GenBank/DDBJ whole genome shotgun (WGS) entry which is preliminary data.</text>
</comment>
<feature type="compositionally biased region" description="Low complexity" evidence="1">
    <location>
        <begin position="512"/>
        <end position="533"/>
    </location>
</feature>
<name>A0A9K3L8U9_9STRA</name>
<dbReference type="OrthoDB" id="1055097at2759"/>
<evidence type="ECO:0000313" key="3">
    <source>
        <dbReference type="Proteomes" id="UP000693970"/>
    </source>
</evidence>
<reference evidence="2" key="1">
    <citation type="journal article" date="2021" name="Sci. Rep.">
        <title>Diploid genomic architecture of Nitzschia inconspicua, an elite biomass production diatom.</title>
        <authorList>
            <person name="Oliver A."/>
            <person name="Podell S."/>
            <person name="Pinowska A."/>
            <person name="Traller J.C."/>
            <person name="Smith S.R."/>
            <person name="McClure R."/>
            <person name="Beliaev A."/>
            <person name="Bohutskyi P."/>
            <person name="Hill E.A."/>
            <person name="Rabines A."/>
            <person name="Zheng H."/>
            <person name="Allen L.Z."/>
            <person name="Kuo A."/>
            <person name="Grigoriev I.V."/>
            <person name="Allen A.E."/>
            <person name="Hazlebeck D."/>
            <person name="Allen E.E."/>
        </authorList>
    </citation>
    <scope>NUCLEOTIDE SEQUENCE</scope>
    <source>
        <strain evidence="2">Hildebrandi</strain>
    </source>
</reference>
<dbReference type="EMBL" id="JAGRRH010000014">
    <property type="protein sequence ID" value="KAG7357787.1"/>
    <property type="molecule type" value="Genomic_DNA"/>
</dbReference>
<reference evidence="2" key="2">
    <citation type="submission" date="2021-04" db="EMBL/GenBank/DDBJ databases">
        <authorList>
            <person name="Podell S."/>
        </authorList>
    </citation>
    <scope>NUCLEOTIDE SEQUENCE</scope>
    <source>
        <strain evidence="2">Hildebrandi</strain>
    </source>
</reference>
<keyword evidence="3" id="KW-1185">Reference proteome</keyword>
<dbReference type="InterPro" id="IPR011889">
    <property type="entry name" value="Liste_lipo_26"/>
</dbReference>